<dbReference type="PANTHER" id="PTHR10736">
    <property type="entry name" value="BESTROPHIN"/>
    <property type="match status" value="1"/>
</dbReference>
<evidence type="ECO:0000256" key="6">
    <source>
        <dbReference type="RuleBase" id="RU363126"/>
    </source>
</evidence>
<dbReference type="Proteomes" id="UP000499080">
    <property type="component" value="Unassembled WGS sequence"/>
</dbReference>
<dbReference type="Pfam" id="PF01062">
    <property type="entry name" value="Bestrophin"/>
    <property type="match status" value="1"/>
</dbReference>
<keyword evidence="6" id="KW-0868">Chloride</keyword>
<dbReference type="OrthoDB" id="201595at2759"/>
<keyword evidence="3" id="KW-1133">Transmembrane helix</keyword>
<evidence type="ECO:0000313" key="8">
    <source>
        <dbReference type="Proteomes" id="UP000499080"/>
    </source>
</evidence>
<dbReference type="AlphaFoldDB" id="A0A4Y2H256"/>
<dbReference type="InterPro" id="IPR021134">
    <property type="entry name" value="Bestrophin-like"/>
</dbReference>
<keyword evidence="4" id="KW-0472">Membrane</keyword>
<evidence type="ECO:0000256" key="2">
    <source>
        <dbReference type="ARBA" id="ARBA00022692"/>
    </source>
</evidence>
<feature type="non-terminal residue" evidence="7">
    <location>
        <position position="1"/>
    </location>
</feature>
<organism evidence="7 8">
    <name type="scientific">Araneus ventricosus</name>
    <name type="common">Orbweaver spider</name>
    <name type="synonym">Epeira ventricosa</name>
    <dbReference type="NCBI Taxonomy" id="182803"/>
    <lineage>
        <taxon>Eukaryota</taxon>
        <taxon>Metazoa</taxon>
        <taxon>Ecdysozoa</taxon>
        <taxon>Arthropoda</taxon>
        <taxon>Chelicerata</taxon>
        <taxon>Arachnida</taxon>
        <taxon>Araneae</taxon>
        <taxon>Araneomorphae</taxon>
        <taxon>Entelegynae</taxon>
        <taxon>Araneoidea</taxon>
        <taxon>Araneidae</taxon>
        <taxon>Araneus</taxon>
    </lineage>
</organism>
<keyword evidence="2" id="KW-0812">Transmembrane</keyword>
<dbReference type="EMBL" id="BGPR01179909">
    <property type="protein sequence ID" value="GBM59259.1"/>
    <property type="molecule type" value="Genomic_DNA"/>
</dbReference>
<evidence type="ECO:0000256" key="5">
    <source>
        <dbReference type="ARBA" id="ARBA00034769"/>
    </source>
</evidence>
<keyword evidence="6" id="KW-1003">Cell membrane</keyword>
<keyword evidence="8" id="KW-1185">Reference proteome</keyword>
<proteinExistence type="inferred from homology"/>
<dbReference type="GO" id="GO:0034707">
    <property type="term" value="C:chloride channel complex"/>
    <property type="evidence" value="ECO:0007669"/>
    <property type="project" value="UniProtKB-KW"/>
</dbReference>
<comment type="subcellular location">
    <subcellularLocation>
        <location evidence="6">Cell membrane</location>
        <topology evidence="6">Multi-pass membrane protein</topology>
    </subcellularLocation>
    <subcellularLocation>
        <location evidence="1">Membrane</location>
    </subcellularLocation>
</comment>
<reference evidence="7 8" key="1">
    <citation type="journal article" date="2019" name="Sci. Rep.">
        <title>Orb-weaving spider Araneus ventricosus genome elucidates the spidroin gene catalogue.</title>
        <authorList>
            <person name="Kono N."/>
            <person name="Nakamura H."/>
            <person name="Ohtoshi R."/>
            <person name="Moran D.A.P."/>
            <person name="Shinohara A."/>
            <person name="Yoshida Y."/>
            <person name="Fujiwara M."/>
            <person name="Mori M."/>
            <person name="Tomita M."/>
            <person name="Arakawa K."/>
        </authorList>
    </citation>
    <scope>NUCLEOTIDE SEQUENCE [LARGE SCALE GENOMIC DNA]</scope>
</reference>
<dbReference type="GO" id="GO:0005254">
    <property type="term" value="F:chloride channel activity"/>
    <property type="evidence" value="ECO:0007669"/>
    <property type="project" value="UniProtKB-KW"/>
</dbReference>
<keyword evidence="6" id="KW-0869">Chloride channel</keyword>
<evidence type="ECO:0000313" key="7">
    <source>
        <dbReference type="EMBL" id="GBM59259.1"/>
    </source>
</evidence>
<comment type="similarity">
    <text evidence="5 6">Belongs to the anion channel-forming bestrophin (TC 1.A.46) family. Calcium-sensitive chloride channel subfamily.</text>
</comment>
<keyword evidence="6" id="KW-0813">Transport</keyword>
<sequence length="63" mass="7408">LMTKEERRVYDEIHVTHGKWWVPAQWFSALAARARKEGRIKDDILLQALLDVSCLFSFYVDSP</sequence>
<protein>
    <recommendedName>
        <fullName evidence="6">Bestrophin homolog</fullName>
    </recommendedName>
</protein>
<name>A0A4Y2H256_ARAVE</name>
<evidence type="ECO:0000256" key="1">
    <source>
        <dbReference type="ARBA" id="ARBA00004370"/>
    </source>
</evidence>
<keyword evidence="6" id="KW-0406">Ion transport</keyword>
<keyword evidence="6" id="KW-0407">Ion channel</keyword>
<evidence type="ECO:0000256" key="4">
    <source>
        <dbReference type="ARBA" id="ARBA00023136"/>
    </source>
</evidence>
<comment type="caution">
    <text evidence="7">The sequence shown here is derived from an EMBL/GenBank/DDBJ whole genome shotgun (WGS) entry which is preliminary data.</text>
</comment>
<dbReference type="PANTHER" id="PTHR10736:SF0">
    <property type="entry name" value="BESTROPHIN HOMOLOG"/>
    <property type="match status" value="1"/>
</dbReference>
<gene>
    <name evidence="7" type="ORF">AVEN_232484_1</name>
</gene>
<accession>A0A4Y2H256</accession>
<evidence type="ECO:0000256" key="3">
    <source>
        <dbReference type="ARBA" id="ARBA00022989"/>
    </source>
</evidence>
<dbReference type="InterPro" id="IPR000615">
    <property type="entry name" value="Bestrophin"/>
</dbReference>
<dbReference type="GO" id="GO:0005886">
    <property type="term" value="C:plasma membrane"/>
    <property type="evidence" value="ECO:0007669"/>
    <property type="project" value="UniProtKB-SubCell"/>
</dbReference>
<comment type="function">
    <text evidence="6">Forms chloride channels.</text>
</comment>